<dbReference type="OMA" id="WLTPTKQ"/>
<dbReference type="GO" id="GO:0031593">
    <property type="term" value="F:polyubiquitin modification-dependent protein binding"/>
    <property type="evidence" value="ECO:0007669"/>
    <property type="project" value="UniProtKB-UniRule"/>
</dbReference>
<dbReference type="InterPro" id="IPR004806">
    <property type="entry name" value="Rad23"/>
</dbReference>
<dbReference type="GO" id="GO:0043130">
    <property type="term" value="F:ubiquitin binding"/>
    <property type="evidence" value="ECO:0007669"/>
    <property type="project" value="UniProtKB-UniRule"/>
</dbReference>
<comment type="function">
    <text evidence="5">Multiubiquitin chain receptor involved in modulation of proteasomal degradation. Involved in nucleotide excision repair.</text>
</comment>
<dbReference type="InterPro" id="IPR015940">
    <property type="entry name" value="UBA"/>
</dbReference>
<keyword evidence="5" id="KW-0963">Cytoplasm</keyword>
<feature type="compositionally biased region" description="Low complexity" evidence="6">
    <location>
        <begin position="221"/>
        <end position="255"/>
    </location>
</feature>
<dbReference type="Proteomes" id="UP000019763">
    <property type="component" value="Unassembled WGS sequence"/>
</dbReference>
<dbReference type="Pfam" id="PF09280">
    <property type="entry name" value="XPC-binding"/>
    <property type="match status" value="1"/>
</dbReference>
<dbReference type="PANTHER" id="PTHR10621:SF0">
    <property type="entry name" value="UV EXCISION REPAIR PROTEIN RAD23"/>
    <property type="match status" value="1"/>
</dbReference>
<dbReference type="SMART" id="SM00165">
    <property type="entry name" value="UBA"/>
    <property type="match status" value="2"/>
</dbReference>
<protein>
    <recommendedName>
        <fullName evidence="5">UV excision repair protein RAD23</fullName>
    </recommendedName>
</protein>
<dbReference type="GeneID" id="22911500"/>
<comment type="subcellular location">
    <subcellularLocation>
        <location evidence="5">Nucleus</location>
    </subcellularLocation>
    <subcellularLocation>
        <location evidence="5">Cytoplasm</location>
    </subcellularLocation>
</comment>
<dbReference type="RefSeq" id="XP_011129378.1">
    <property type="nucleotide sequence ID" value="XM_011131076.1"/>
</dbReference>
<dbReference type="InterPro" id="IPR009060">
    <property type="entry name" value="UBA-like_sf"/>
</dbReference>
<keyword evidence="9" id="KW-1185">Reference proteome</keyword>
<keyword evidence="3 5" id="KW-0234">DNA repair</keyword>
<evidence type="ECO:0000313" key="9">
    <source>
        <dbReference type="Proteomes" id="UP000019763"/>
    </source>
</evidence>
<evidence type="ECO:0000256" key="1">
    <source>
        <dbReference type="ARBA" id="ARBA00022737"/>
    </source>
</evidence>
<evidence type="ECO:0000256" key="2">
    <source>
        <dbReference type="ARBA" id="ARBA00022763"/>
    </source>
</evidence>
<dbReference type="GO" id="GO:0006289">
    <property type="term" value="P:nucleotide-excision repair"/>
    <property type="evidence" value="ECO:0007669"/>
    <property type="project" value="UniProtKB-UniRule"/>
</dbReference>
<keyword evidence="1" id="KW-0677">Repeat</keyword>
<dbReference type="GO" id="GO:0005829">
    <property type="term" value="C:cytosol"/>
    <property type="evidence" value="ECO:0007669"/>
    <property type="project" value="TreeGrafter"/>
</dbReference>
<dbReference type="FunFam" id="1.10.8.10:FF:000002">
    <property type="entry name" value="UV excision repair protein RAD23 homolog"/>
    <property type="match status" value="1"/>
</dbReference>
<feature type="region of interest" description="Disordered" evidence="6">
    <location>
        <begin position="221"/>
        <end position="287"/>
    </location>
</feature>
<comment type="similarity">
    <text evidence="5">Belongs to the RAD23 family.</text>
</comment>
<keyword evidence="2 5" id="KW-0227">DNA damage</keyword>
<dbReference type="InterPro" id="IPR015360">
    <property type="entry name" value="XPC-bd"/>
</dbReference>
<dbReference type="Pfam" id="PF00627">
    <property type="entry name" value="UBA"/>
    <property type="match status" value="2"/>
</dbReference>
<evidence type="ECO:0000313" key="8">
    <source>
        <dbReference type="EMBL" id="EZG78253.1"/>
    </source>
</evidence>
<evidence type="ECO:0000259" key="7">
    <source>
        <dbReference type="PROSITE" id="PS50030"/>
    </source>
</evidence>
<feature type="compositionally biased region" description="Low complexity" evidence="6">
    <location>
        <begin position="271"/>
        <end position="285"/>
    </location>
</feature>
<dbReference type="PROSITE" id="PS50030">
    <property type="entry name" value="UBA"/>
    <property type="match status" value="2"/>
</dbReference>
<keyword evidence="4 5" id="KW-0539">Nucleus</keyword>
<dbReference type="VEuPathDB" id="CryptoDB:GNI_039040"/>
<gene>
    <name evidence="8" type="ORF">GNI_039040</name>
</gene>
<feature type="region of interest" description="Disordered" evidence="6">
    <location>
        <begin position="125"/>
        <end position="148"/>
    </location>
</feature>
<feature type="domain" description="UBA" evidence="7">
    <location>
        <begin position="361"/>
        <end position="401"/>
    </location>
</feature>
<dbReference type="PANTHER" id="PTHR10621">
    <property type="entry name" value="UV EXCISION REPAIR PROTEIN RAD23"/>
    <property type="match status" value="1"/>
</dbReference>
<organism evidence="8 9">
    <name type="scientific">Gregarina niphandrodes</name>
    <name type="common">Septate eugregarine</name>
    <dbReference type="NCBI Taxonomy" id="110365"/>
    <lineage>
        <taxon>Eukaryota</taxon>
        <taxon>Sar</taxon>
        <taxon>Alveolata</taxon>
        <taxon>Apicomplexa</taxon>
        <taxon>Conoidasida</taxon>
        <taxon>Gregarinasina</taxon>
        <taxon>Eugregarinorida</taxon>
        <taxon>Gregarinidae</taxon>
        <taxon>Gregarina</taxon>
    </lineage>
</organism>
<dbReference type="SUPFAM" id="SSF54236">
    <property type="entry name" value="Ubiquitin-like"/>
    <property type="match status" value="1"/>
</dbReference>
<name>A0A023BAK1_GRENI</name>
<dbReference type="AlphaFoldDB" id="A0A023BAK1"/>
<dbReference type="PRINTS" id="PR01839">
    <property type="entry name" value="RAD23PROTEIN"/>
</dbReference>
<evidence type="ECO:0000256" key="6">
    <source>
        <dbReference type="SAM" id="MobiDB-lite"/>
    </source>
</evidence>
<dbReference type="GO" id="GO:0005654">
    <property type="term" value="C:nucleoplasm"/>
    <property type="evidence" value="ECO:0007669"/>
    <property type="project" value="TreeGrafter"/>
</dbReference>
<sequence>MKLAVQTVQSVVKEIEIDGQQTFDDLRNEISKAYNWPANAKVVLVHNSRILSQTTEALSTYPNLKDGDKLAVMKRTVASAPKPVTPAGVAPVGITPAAVAPVVAAPAAAAATPAAAASAEAGAAPAPEASSSAPAPSDAPAPSSAPFGSAFQNSEMVAMITDMGFEREKVQQALVAAFGDPDRAVDYLMNGIPANVARDMAAAAAPVADPARLAALAAASGNAGSGPAVPGTTAAATTAPPTTGSGMAPGTAAGGLQTEAFGSMPMGGGASAPPTAAPTAEPTAEQSQNLMAQLSQLAAADPSILPHILRAMGEQNPGMLQFIEQNPQVFSQALASMAAQGAEGPGLERDPPGVITVQLSQAEMDAVGRLCELGFSRDLVVQAYLACDKNEELAANLLFNSLDADDAP</sequence>
<dbReference type="CDD" id="cd14281">
    <property type="entry name" value="UBA2_Rad23_like"/>
    <property type="match status" value="1"/>
</dbReference>
<dbReference type="SUPFAM" id="SSF46934">
    <property type="entry name" value="UBA-like"/>
    <property type="match status" value="2"/>
</dbReference>
<dbReference type="GO" id="GO:0070628">
    <property type="term" value="F:proteasome binding"/>
    <property type="evidence" value="ECO:0007669"/>
    <property type="project" value="TreeGrafter"/>
</dbReference>
<dbReference type="EMBL" id="AFNH02000300">
    <property type="protein sequence ID" value="EZG78253.1"/>
    <property type="molecule type" value="Genomic_DNA"/>
</dbReference>
<evidence type="ECO:0000256" key="4">
    <source>
        <dbReference type="ARBA" id="ARBA00023242"/>
    </source>
</evidence>
<dbReference type="SUPFAM" id="SSF101238">
    <property type="entry name" value="XPC-binding domain"/>
    <property type="match status" value="1"/>
</dbReference>
<accession>A0A023BAK1</accession>
<dbReference type="GO" id="GO:0003684">
    <property type="term" value="F:damaged DNA binding"/>
    <property type="evidence" value="ECO:0007669"/>
    <property type="project" value="UniProtKB-UniRule"/>
</dbReference>
<evidence type="ECO:0000256" key="3">
    <source>
        <dbReference type="ARBA" id="ARBA00023204"/>
    </source>
</evidence>
<dbReference type="eggNOG" id="KOG0011">
    <property type="taxonomic scope" value="Eukaryota"/>
</dbReference>
<reference evidence="8" key="1">
    <citation type="submission" date="2013-12" db="EMBL/GenBank/DDBJ databases">
        <authorList>
            <person name="Omoto C.K."/>
            <person name="Sibley D."/>
            <person name="Venepally P."/>
            <person name="Hadjithomas M."/>
            <person name="Karamycheva S."/>
            <person name="Brunk B."/>
            <person name="Roos D."/>
            <person name="Caler E."/>
            <person name="Lorenzi H."/>
        </authorList>
    </citation>
    <scope>NUCLEOTIDE SEQUENCE</scope>
</reference>
<dbReference type="InterPro" id="IPR029071">
    <property type="entry name" value="Ubiquitin-like_domsf"/>
</dbReference>
<dbReference type="InterPro" id="IPR036353">
    <property type="entry name" value="XPC-bd_sf"/>
</dbReference>
<dbReference type="Gene3D" id="1.10.10.540">
    <property type="entry name" value="XPC-binding domain"/>
    <property type="match status" value="1"/>
</dbReference>
<dbReference type="FunFam" id="1.10.8.10:FF:000003">
    <property type="entry name" value="UV excision repair protein RAD23 homolog"/>
    <property type="match status" value="1"/>
</dbReference>
<dbReference type="OrthoDB" id="419317at2759"/>
<comment type="caution">
    <text evidence="8">The sequence shown here is derived from an EMBL/GenBank/DDBJ whole genome shotgun (WGS) entry which is preliminary data.</text>
</comment>
<evidence type="ECO:0000256" key="5">
    <source>
        <dbReference type="RuleBase" id="RU367049"/>
    </source>
</evidence>
<dbReference type="Gene3D" id="1.10.8.10">
    <property type="entry name" value="DNA helicase RuvA subunit, C-terminal domain"/>
    <property type="match status" value="2"/>
</dbReference>
<dbReference type="GO" id="GO:0043161">
    <property type="term" value="P:proteasome-mediated ubiquitin-dependent protein catabolic process"/>
    <property type="evidence" value="ECO:0007669"/>
    <property type="project" value="UniProtKB-UniRule"/>
</dbReference>
<feature type="domain" description="UBA" evidence="7">
    <location>
        <begin position="151"/>
        <end position="191"/>
    </location>
</feature>
<proteinExistence type="inferred from homology"/>